<dbReference type="GO" id="GO:0006397">
    <property type="term" value="P:mRNA processing"/>
    <property type="evidence" value="ECO:0007669"/>
    <property type="project" value="UniProtKB-KW"/>
</dbReference>
<dbReference type="GO" id="GO:0005615">
    <property type="term" value="C:extracellular space"/>
    <property type="evidence" value="ECO:0007669"/>
    <property type="project" value="TreeGrafter"/>
</dbReference>
<dbReference type="CDD" id="cd00070">
    <property type="entry name" value="GLECT"/>
    <property type="match status" value="1"/>
</dbReference>
<dbReference type="GO" id="GO:0005681">
    <property type="term" value="C:spliceosomal complex"/>
    <property type="evidence" value="ECO:0007669"/>
    <property type="project" value="UniProtKB-KW"/>
</dbReference>
<feature type="domain" description="Galectin" evidence="21">
    <location>
        <begin position="49"/>
        <end position="181"/>
    </location>
</feature>
<dbReference type="SUPFAM" id="SSF49899">
    <property type="entry name" value="Concanavalin A-like lectins/glucanases"/>
    <property type="match status" value="1"/>
</dbReference>
<dbReference type="GO" id="GO:0050918">
    <property type="term" value="P:positive chemotaxis"/>
    <property type="evidence" value="ECO:0007669"/>
    <property type="project" value="TreeGrafter"/>
</dbReference>
<keyword evidence="17" id="KW-0508">mRNA splicing</keyword>
<dbReference type="PANTHER" id="PTHR11346">
    <property type="entry name" value="GALECTIN"/>
    <property type="match status" value="1"/>
</dbReference>
<evidence type="ECO:0000256" key="11">
    <source>
        <dbReference type="ARBA" id="ARBA00022737"/>
    </source>
</evidence>
<evidence type="ECO:0000259" key="21">
    <source>
        <dbReference type="PROSITE" id="PS51304"/>
    </source>
</evidence>
<dbReference type="InterPro" id="IPR001079">
    <property type="entry name" value="Galectin_CRD"/>
</dbReference>
<dbReference type="GO" id="GO:0008380">
    <property type="term" value="P:RNA splicing"/>
    <property type="evidence" value="ECO:0007669"/>
    <property type="project" value="UniProtKB-KW"/>
</dbReference>
<dbReference type="InterPro" id="IPR013320">
    <property type="entry name" value="ConA-like_dom_sf"/>
</dbReference>
<keyword evidence="12" id="KW-0221">Differentiation</keyword>
<keyword evidence="13" id="KW-0391">Immunity</keyword>
<dbReference type="GO" id="GO:0002548">
    <property type="term" value="P:monocyte chemotaxis"/>
    <property type="evidence" value="ECO:0007669"/>
    <property type="project" value="TreeGrafter"/>
</dbReference>
<feature type="compositionally biased region" description="Low complexity" evidence="20">
    <location>
        <begin position="9"/>
        <end position="32"/>
    </location>
</feature>
<evidence type="ECO:0000256" key="1">
    <source>
        <dbReference type="ARBA" id="ARBA00004123"/>
    </source>
</evidence>
<dbReference type="GO" id="GO:0005737">
    <property type="term" value="C:cytoplasm"/>
    <property type="evidence" value="ECO:0007669"/>
    <property type="project" value="UniProtKB-SubCell"/>
</dbReference>
<dbReference type="GO" id="GO:0090280">
    <property type="term" value="P:positive regulation of calcium ion import"/>
    <property type="evidence" value="ECO:0007669"/>
    <property type="project" value="TreeGrafter"/>
</dbReference>
<dbReference type="GO" id="GO:0043236">
    <property type="term" value="F:laminin binding"/>
    <property type="evidence" value="ECO:0007669"/>
    <property type="project" value="TreeGrafter"/>
</dbReference>
<keyword evidence="5" id="KW-0964">Secreted</keyword>
<sequence>MPNAPTAPGWPGHPGQPLWPGQGQIPGQPGWPSQNPPYVAPSGSLSVPYSLDLPNGIYDKMLITINGQVTLNAKMFTVDFLKGNDIAFHFNPRFNEAGNQVIVRNHKAGDRWGKEERAIQTMFPFMRGAPFEMKILCTSNDFKVAINNVQILEFKHRVPELSKINRISVYNDVILTSVRAETLP</sequence>
<evidence type="ECO:0000256" key="5">
    <source>
        <dbReference type="ARBA" id="ARBA00022525"/>
    </source>
</evidence>
<evidence type="ECO:0000256" key="9">
    <source>
        <dbReference type="ARBA" id="ARBA00022728"/>
    </source>
</evidence>
<dbReference type="GO" id="GO:0048245">
    <property type="term" value="P:eosinophil chemotaxis"/>
    <property type="evidence" value="ECO:0007669"/>
    <property type="project" value="TreeGrafter"/>
</dbReference>
<dbReference type="GO" id="GO:0048030">
    <property type="term" value="F:disaccharide binding"/>
    <property type="evidence" value="ECO:0007669"/>
    <property type="project" value="TreeGrafter"/>
</dbReference>
<evidence type="ECO:0000256" key="2">
    <source>
        <dbReference type="ARBA" id="ARBA00004496"/>
    </source>
</evidence>
<evidence type="ECO:0000256" key="19">
    <source>
        <dbReference type="RuleBase" id="RU102079"/>
    </source>
</evidence>
<evidence type="ECO:0000256" key="8">
    <source>
        <dbReference type="ARBA" id="ARBA00022664"/>
    </source>
</evidence>
<keyword evidence="4" id="KW-0963">Cytoplasm</keyword>
<keyword evidence="7" id="KW-0399">Innate immunity</keyword>
<dbReference type="Pfam" id="PF00337">
    <property type="entry name" value="Gal-bind_lectin"/>
    <property type="match status" value="1"/>
</dbReference>
<comment type="caution">
    <text evidence="22">The sequence shown here is derived from an EMBL/GenBank/DDBJ whole genome shotgun (WGS) entry which is preliminary data.</text>
</comment>
<dbReference type="Proteomes" id="UP001152622">
    <property type="component" value="Chromosome 6"/>
</dbReference>
<evidence type="ECO:0000256" key="15">
    <source>
        <dbReference type="ARBA" id="ARBA00022990"/>
    </source>
</evidence>
<evidence type="ECO:0000256" key="13">
    <source>
        <dbReference type="ARBA" id="ARBA00022859"/>
    </source>
</evidence>
<dbReference type="PANTHER" id="PTHR11346:SF26">
    <property type="entry name" value="GALECTIN-3"/>
    <property type="match status" value="1"/>
</dbReference>
<keyword evidence="16" id="KW-1015">Disulfide bond</keyword>
<keyword evidence="14" id="KW-0389">IgE-binding protein</keyword>
<evidence type="ECO:0000256" key="16">
    <source>
        <dbReference type="ARBA" id="ARBA00023157"/>
    </source>
</evidence>
<evidence type="ECO:0000256" key="14">
    <source>
        <dbReference type="ARBA" id="ARBA00022972"/>
    </source>
</evidence>
<comment type="subcellular location">
    <subcellularLocation>
        <location evidence="2">Cytoplasm</location>
    </subcellularLocation>
    <subcellularLocation>
        <location evidence="1">Nucleus</location>
    </subcellularLocation>
    <subcellularLocation>
        <location evidence="3">Secreted</location>
    </subcellularLocation>
</comment>
<proteinExistence type="predicted"/>
<reference evidence="22" key="1">
    <citation type="journal article" date="2023" name="Science">
        <title>Genome structures resolve the early diversification of teleost fishes.</title>
        <authorList>
            <person name="Parey E."/>
            <person name="Louis A."/>
            <person name="Montfort J."/>
            <person name="Bouchez O."/>
            <person name="Roques C."/>
            <person name="Iampietro C."/>
            <person name="Lluch J."/>
            <person name="Castinel A."/>
            <person name="Donnadieu C."/>
            <person name="Desvignes T."/>
            <person name="Floi Bucao C."/>
            <person name="Jouanno E."/>
            <person name="Wen M."/>
            <person name="Mejri S."/>
            <person name="Dirks R."/>
            <person name="Jansen H."/>
            <person name="Henkel C."/>
            <person name="Chen W.J."/>
            <person name="Zahm M."/>
            <person name="Cabau C."/>
            <person name="Klopp C."/>
            <person name="Thompson A.W."/>
            <person name="Robinson-Rechavi M."/>
            <person name="Braasch I."/>
            <person name="Lecointre G."/>
            <person name="Bobe J."/>
            <person name="Postlethwait J.H."/>
            <person name="Berthelot C."/>
            <person name="Roest Crollius H."/>
            <person name="Guiguen Y."/>
        </authorList>
    </citation>
    <scope>NUCLEOTIDE SEQUENCE</scope>
    <source>
        <strain evidence="22">WJC10195</strain>
    </source>
</reference>
<dbReference type="FunFam" id="2.60.120.200:FF:000023">
    <property type="entry name" value="Galectin"/>
    <property type="match status" value="1"/>
</dbReference>
<keyword evidence="8" id="KW-0507">mRNA processing</keyword>
<dbReference type="GO" id="GO:2001237">
    <property type="term" value="P:negative regulation of extrinsic apoptotic signaling pathway"/>
    <property type="evidence" value="ECO:0007669"/>
    <property type="project" value="TreeGrafter"/>
</dbReference>
<keyword evidence="15" id="KW-0007">Acetylation</keyword>
<evidence type="ECO:0000313" key="22">
    <source>
        <dbReference type="EMBL" id="KAJ8356240.1"/>
    </source>
</evidence>
<feature type="region of interest" description="Disordered" evidence="20">
    <location>
        <begin position="1"/>
        <end position="37"/>
    </location>
</feature>
<keyword evidence="10 19" id="KW-0430">Lectin</keyword>
<dbReference type="GO" id="GO:0030154">
    <property type="term" value="P:cell differentiation"/>
    <property type="evidence" value="ECO:0007669"/>
    <property type="project" value="UniProtKB-KW"/>
</dbReference>
<evidence type="ECO:0000256" key="20">
    <source>
        <dbReference type="SAM" id="MobiDB-lite"/>
    </source>
</evidence>
<dbReference type="AlphaFoldDB" id="A0A9Q1FDV6"/>
<dbReference type="Gene3D" id="2.60.120.200">
    <property type="match status" value="1"/>
</dbReference>
<keyword evidence="23" id="KW-1185">Reference proteome</keyword>
<dbReference type="GO" id="GO:0045806">
    <property type="term" value="P:negative regulation of endocytosis"/>
    <property type="evidence" value="ECO:0007669"/>
    <property type="project" value="TreeGrafter"/>
</dbReference>
<dbReference type="PROSITE" id="PS51304">
    <property type="entry name" value="GALECTIN"/>
    <property type="match status" value="1"/>
</dbReference>
<evidence type="ECO:0000256" key="18">
    <source>
        <dbReference type="ARBA" id="ARBA00023242"/>
    </source>
</evidence>
<keyword evidence="6" id="KW-0597">Phosphoprotein</keyword>
<evidence type="ECO:0000256" key="10">
    <source>
        <dbReference type="ARBA" id="ARBA00022734"/>
    </source>
</evidence>
<keyword evidence="9" id="KW-0747">Spliceosome</keyword>
<evidence type="ECO:0000256" key="7">
    <source>
        <dbReference type="ARBA" id="ARBA00022588"/>
    </source>
</evidence>
<dbReference type="GO" id="GO:0001772">
    <property type="term" value="C:immunological synapse"/>
    <property type="evidence" value="ECO:0007669"/>
    <property type="project" value="TreeGrafter"/>
</dbReference>
<evidence type="ECO:0000256" key="17">
    <source>
        <dbReference type="ARBA" id="ARBA00023187"/>
    </source>
</evidence>
<dbReference type="GO" id="GO:0019863">
    <property type="term" value="F:IgE binding"/>
    <property type="evidence" value="ECO:0007669"/>
    <property type="project" value="UniProtKB-KW"/>
</dbReference>
<evidence type="ECO:0000256" key="4">
    <source>
        <dbReference type="ARBA" id="ARBA00022490"/>
    </source>
</evidence>
<accession>A0A9Q1FDV6</accession>
<dbReference type="InterPro" id="IPR044156">
    <property type="entry name" value="Galectin-like"/>
</dbReference>
<dbReference type="OrthoDB" id="8942303at2759"/>
<dbReference type="SMART" id="SM00276">
    <property type="entry name" value="GLECT"/>
    <property type="match status" value="1"/>
</dbReference>
<protein>
    <recommendedName>
        <fullName evidence="19">Galectin</fullName>
    </recommendedName>
</protein>
<name>A0A9Q1FDV6_SYNKA</name>
<keyword evidence="11" id="KW-0677">Repeat</keyword>
<evidence type="ECO:0000256" key="6">
    <source>
        <dbReference type="ARBA" id="ARBA00022553"/>
    </source>
</evidence>
<organism evidence="22 23">
    <name type="scientific">Synaphobranchus kaupii</name>
    <name type="common">Kaup's arrowtooth eel</name>
    <dbReference type="NCBI Taxonomy" id="118154"/>
    <lineage>
        <taxon>Eukaryota</taxon>
        <taxon>Metazoa</taxon>
        <taxon>Chordata</taxon>
        <taxon>Craniata</taxon>
        <taxon>Vertebrata</taxon>
        <taxon>Euteleostomi</taxon>
        <taxon>Actinopterygii</taxon>
        <taxon>Neopterygii</taxon>
        <taxon>Teleostei</taxon>
        <taxon>Anguilliformes</taxon>
        <taxon>Synaphobranchidae</taxon>
        <taxon>Synaphobranchus</taxon>
    </lineage>
</organism>
<dbReference type="GO" id="GO:0048246">
    <property type="term" value="P:macrophage chemotaxis"/>
    <property type="evidence" value="ECO:0007669"/>
    <property type="project" value="TreeGrafter"/>
</dbReference>
<evidence type="ECO:0000256" key="12">
    <source>
        <dbReference type="ARBA" id="ARBA00022782"/>
    </source>
</evidence>
<evidence type="ECO:0000313" key="23">
    <source>
        <dbReference type="Proteomes" id="UP001152622"/>
    </source>
</evidence>
<dbReference type="GO" id="GO:0030593">
    <property type="term" value="P:neutrophil chemotaxis"/>
    <property type="evidence" value="ECO:0007669"/>
    <property type="project" value="TreeGrafter"/>
</dbReference>
<gene>
    <name evidence="22" type="ORF">SKAU_G00190340</name>
</gene>
<dbReference type="GO" id="GO:0045087">
    <property type="term" value="P:innate immune response"/>
    <property type="evidence" value="ECO:0007669"/>
    <property type="project" value="UniProtKB-KW"/>
</dbReference>
<evidence type="ECO:0000256" key="3">
    <source>
        <dbReference type="ARBA" id="ARBA00004613"/>
    </source>
</evidence>
<dbReference type="SMART" id="SM00908">
    <property type="entry name" value="Gal-bind_lectin"/>
    <property type="match status" value="1"/>
</dbReference>
<dbReference type="EMBL" id="JAINUF010000006">
    <property type="protein sequence ID" value="KAJ8356240.1"/>
    <property type="molecule type" value="Genomic_DNA"/>
</dbReference>
<keyword evidence="18" id="KW-0539">Nucleus</keyword>